<dbReference type="PANTHER" id="PTHR33392:SF6">
    <property type="entry name" value="POLYISOPRENYL-TEICHOIC ACID--PEPTIDOGLYCAN TEICHOIC ACID TRANSFERASE TAGU"/>
    <property type="match status" value="1"/>
</dbReference>
<dbReference type="EMBL" id="BAAAOB010000005">
    <property type="protein sequence ID" value="GAA1799617.1"/>
    <property type="molecule type" value="Genomic_DNA"/>
</dbReference>
<name>A0ABN2LUE0_9MICO</name>
<sequence length="319" mass="33956">MIAVGIVFALVIVPAGAIALFLSGLASTFDGQVDVLAKSDVFPNEKGRPAASSAGALNILVLASDSRGEVASVDAKETATGQRSDVMMLVHVEAERKRMQVMSIMRDSWVDVPGHGKAKINAALSWGGTALVVQTVEQLLDTRIDHVALIGFEGFEQMTDALGGVTVNVPAPFADGGYTFAEGRTEMDGKQALVFVRQRYAFADGDYQRVRNQQAFIRSLADRAISAGTLTNPAKLSEFVAAIARNLSVDPGFTAQRMVDIGLSLRDLRPSAVEYFTVPTTGTGMEGDESVIYLDALAVPALSTALRNDQVSEFLANRA</sequence>
<dbReference type="InterPro" id="IPR050922">
    <property type="entry name" value="LytR/CpsA/Psr_CW_biosynth"/>
</dbReference>
<evidence type="ECO:0000313" key="3">
    <source>
        <dbReference type="EMBL" id="GAA1799617.1"/>
    </source>
</evidence>
<evidence type="ECO:0000259" key="2">
    <source>
        <dbReference type="Pfam" id="PF03816"/>
    </source>
</evidence>
<protein>
    <submittedName>
        <fullName evidence="3">LCP family protein</fullName>
    </submittedName>
</protein>
<dbReference type="Pfam" id="PF03816">
    <property type="entry name" value="LytR_cpsA_psr"/>
    <property type="match status" value="1"/>
</dbReference>
<comment type="caution">
    <text evidence="3">The sequence shown here is derived from an EMBL/GenBank/DDBJ whole genome shotgun (WGS) entry which is preliminary data.</text>
</comment>
<comment type="similarity">
    <text evidence="1">Belongs to the LytR/CpsA/Psr (LCP) family.</text>
</comment>
<evidence type="ECO:0000256" key="1">
    <source>
        <dbReference type="ARBA" id="ARBA00006068"/>
    </source>
</evidence>
<dbReference type="InterPro" id="IPR004474">
    <property type="entry name" value="LytR_CpsA_psr"/>
</dbReference>
<keyword evidence="4" id="KW-1185">Reference proteome</keyword>
<dbReference type="Proteomes" id="UP001500851">
    <property type="component" value="Unassembled WGS sequence"/>
</dbReference>
<gene>
    <name evidence="3" type="ORF">GCM10009768_30780</name>
</gene>
<evidence type="ECO:0000313" key="4">
    <source>
        <dbReference type="Proteomes" id="UP001500851"/>
    </source>
</evidence>
<feature type="domain" description="Cell envelope-related transcriptional attenuator" evidence="2">
    <location>
        <begin position="83"/>
        <end position="224"/>
    </location>
</feature>
<reference evidence="3 4" key="1">
    <citation type="journal article" date="2019" name="Int. J. Syst. Evol. Microbiol.">
        <title>The Global Catalogue of Microorganisms (GCM) 10K type strain sequencing project: providing services to taxonomists for standard genome sequencing and annotation.</title>
        <authorList>
            <consortium name="The Broad Institute Genomics Platform"/>
            <consortium name="The Broad Institute Genome Sequencing Center for Infectious Disease"/>
            <person name="Wu L."/>
            <person name="Ma J."/>
        </authorList>
    </citation>
    <scope>NUCLEOTIDE SEQUENCE [LARGE SCALE GENOMIC DNA]</scope>
    <source>
        <strain evidence="3 4">JCM 14736</strain>
    </source>
</reference>
<dbReference type="PANTHER" id="PTHR33392">
    <property type="entry name" value="POLYISOPRENYL-TEICHOIC ACID--PEPTIDOGLYCAN TEICHOIC ACID TRANSFERASE TAGU"/>
    <property type="match status" value="1"/>
</dbReference>
<organism evidence="3 4">
    <name type="scientific">Leucobacter iarius</name>
    <dbReference type="NCBI Taxonomy" id="333963"/>
    <lineage>
        <taxon>Bacteria</taxon>
        <taxon>Bacillati</taxon>
        <taxon>Actinomycetota</taxon>
        <taxon>Actinomycetes</taxon>
        <taxon>Micrococcales</taxon>
        <taxon>Microbacteriaceae</taxon>
        <taxon>Leucobacter</taxon>
    </lineage>
</organism>
<proteinExistence type="inferred from homology"/>
<dbReference type="NCBIfam" id="TIGR00350">
    <property type="entry name" value="lytR_cpsA_psr"/>
    <property type="match status" value="1"/>
</dbReference>
<dbReference type="Gene3D" id="3.40.630.190">
    <property type="entry name" value="LCP protein"/>
    <property type="match status" value="1"/>
</dbReference>
<accession>A0ABN2LUE0</accession>